<evidence type="ECO:0000313" key="2">
    <source>
        <dbReference type="EMBL" id="GHF21557.1"/>
    </source>
</evidence>
<accession>A0A8J3M373</accession>
<evidence type="ECO:0000256" key="1">
    <source>
        <dbReference type="SAM" id="Phobius"/>
    </source>
</evidence>
<proteinExistence type="predicted"/>
<dbReference type="EMBL" id="BNAI01000005">
    <property type="protein sequence ID" value="GHF21557.1"/>
    <property type="molecule type" value="Genomic_DNA"/>
</dbReference>
<sequence>MRVVAAWIAQLARGILALALGITITLTLEHTPVFGLVTFGVFALLGGVVLVGASLFGAYAGRMRAGFLAQGVATVAAGVVALAVPGGGVTFLGYLVGAWAVVAGLLEGVSGILARRLSPLARDWIITGALTLALGLVALLLPPDIVQTFAGERGASGTLTSSVILIGVIGVWAILVGVLQAISAVTVRTARTAPAARDQVVAS</sequence>
<dbReference type="PANTHER" id="PTHR34989:SF1">
    <property type="entry name" value="PROTEIN HDED"/>
    <property type="match status" value="1"/>
</dbReference>
<evidence type="ECO:0008006" key="4">
    <source>
        <dbReference type="Google" id="ProtNLM"/>
    </source>
</evidence>
<dbReference type="GO" id="GO:0005886">
    <property type="term" value="C:plasma membrane"/>
    <property type="evidence" value="ECO:0007669"/>
    <property type="project" value="TreeGrafter"/>
</dbReference>
<dbReference type="InterPro" id="IPR052712">
    <property type="entry name" value="Acid_resist_chaperone_HdeD"/>
</dbReference>
<dbReference type="Pfam" id="PF03729">
    <property type="entry name" value="DUF308"/>
    <property type="match status" value="2"/>
</dbReference>
<organism evidence="2 3">
    <name type="scientific">Pseudolysinimonas yzui</name>
    <dbReference type="NCBI Taxonomy" id="2708254"/>
    <lineage>
        <taxon>Bacteria</taxon>
        <taxon>Bacillati</taxon>
        <taxon>Actinomycetota</taxon>
        <taxon>Actinomycetes</taxon>
        <taxon>Micrococcales</taxon>
        <taxon>Microbacteriaceae</taxon>
        <taxon>Pseudolysinimonas</taxon>
    </lineage>
</organism>
<feature type="transmembrane region" description="Helical" evidence="1">
    <location>
        <begin position="163"/>
        <end position="187"/>
    </location>
</feature>
<keyword evidence="1" id="KW-0812">Transmembrane</keyword>
<comment type="caution">
    <text evidence="2">The sequence shown here is derived from an EMBL/GenBank/DDBJ whole genome shotgun (WGS) entry which is preliminary data.</text>
</comment>
<keyword evidence="3" id="KW-1185">Reference proteome</keyword>
<feature type="transmembrane region" description="Helical" evidence="1">
    <location>
        <begin position="91"/>
        <end position="112"/>
    </location>
</feature>
<feature type="transmembrane region" description="Helical" evidence="1">
    <location>
        <begin position="124"/>
        <end position="143"/>
    </location>
</feature>
<dbReference type="Proteomes" id="UP000617531">
    <property type="component" value="Unassembled WGS sequence"/>
</dbReference>
<dbReference type="AlphaFoldDB" id="A0A8J3M373"/>
<name>A0A8J3M373_9MICO</name>
<gene>
    <name evidence="2" type="ORF">GCM10011600_23120</name>
</gene>
<dbReference type="InterPro" id="IPR005325">
    <property type="entry name" value="DUF308_memb"/>
</dbReference>
<reference evidence="2" key="2">
    <citation type="submission" date="2020-09" db="EMBL/GenBank/DDBJ databases">
        <authorList>
            <person name="Sun Q."/>
            <person name="Zhou Y."/>
        </authorList>
    </citation>
    <scope>NUCLEOTIDE SEQUENCE</scope>
    <source>
        <strain evidence="2">CGMCC 1.16548</strain>
    </source>
</reference>
<keyword evidence="1" id="KW-1133">Transmembrane helix</keyword>
<feature type="transmembrane region" description="Helical" evidence="1">
    <location>
        <begin position="33"/>
        <end position="60"/>
    </location>
</feature>
<reference evidence="2" key="1">
    <citation type="journal article" date="2014" name="Int. J. Syst. Evol. Microbiol.">
        <title>Complete genome sequence of Corynebacterium casei LMG S-19264T (=DSM 44701T), isolated from a smear-ripened cheese.</title>
        <authorList>
            <consortium name="US DOE Joint Genome Institute (JGI-PGF)"/>
            <person name="Walter F."/>
            <person name="Albersmeier A."/>
            <person name="Kalinowski J."/>
            <person name="Ruckert C."/>
        </authorList>
    </citation>
    <scope>NUCLEOTIDE SEQUENCE</scope>
    <source>
        <strain evidence="2">CGMCC 1.16548</strain>
    </source>
</reference>
<evidence type="ECO:0000313" key="3">
    <source>
        <dbReference type="Proteomes" id="UP000617531"/>
    </source>
</evidence>
<protein>
    <recommendedName>
        <fullName evidence="4">DUF308 domain-containing protein</fullName>
    </recommendedName>
</protein>
<feature type="transmembrane region" description="Helical" evidence="1">
    <location>
        <begin position="67"/>
        <end position="85"/>
    </location>
</feature>
<keyword evidence="1" id="KW-0472">Membrane</keyword>
<dbReference type="PANTHER" id="PTHR34989">
    <property type="entry name" value="PROTEIN HDED"/>
    <property type="match status" value="1"/>
</dbReference>